<evidence type="ECO:0000313" key="3">
    <source>
        <dbReference type="Proteomes" id="UP001292094"/>
    </source>
</evidence>
<reference evidence="2" key="1">
    <citation type="submission" date="2023-11" db="EMBL/GenBank/DDBJ databases">
        <title>Genome assemblies of two species of porcelain crab, Petrolisthes cinctipes and Petrolisthes manimaculis (Anomura: Porcellanidae).</title>
        <authorList>
            <person name="Angst P."/>
        </authorList>
    </citation>
    <scope>NUCLEOTIDE SEQUENCE</scope>
    <source>
        <strain evidence="2">PB745_02</strain>
        <tissue evidence="2">Gill</tissue>
    </source>
</reference>
<feature type="compositionally biased region" description="Basic and acidic residues" evidence="1">
    <location>
        <begin position="64"/>
        <end position="84"/>
    </location>
</feature>
<sequence>MLVFKMDTTNFFKYGQKHELRISLPKTNKSKQKDSNNSSGSGETTRILKNGYNNNSNNRGTPEVVKEVRFALDERDTKGKRGDSEGNLSEGSSTMNQLQCMSTASPAHSSAPAQPKP</sequence>
<dbReference type="Proteomes" id="UP001292094">
    <property type="component" value="Unassembled WGS sequence"/>
</dbReference>
<protein>
    <submittedName>
        <fullName evidence="2">Uncharacterized protein</fullName>
    </submittedName>
</protein>
<dbReference type="EMBL" id="JAWZYT010004589">
    <property type="protein sequence ID" value="KAK4293283.1"/>
    <property type="molecule type" value="Genomic_DNA"/>
</dbReference>
<organism evidence="2 3">
    <name type="scientific">Petrolisthes manimaculis</name>
    <dbReference type="NCBI Taxonomy" id="1843537"/>
    <lineage>
        <taxon>Eukaryota</taxon>
        <taxon>Metazoa</taxon>
        <taxon>Ecdysozoa</taxon>
        <taxon>Arthropoda</taxon>
        <taxon>Crustacea</taxon>
        <taxon>Multicrustacea</taxon>
        <taxon>Malacostraca</taxon>
        <taxon>Eumalacostraca</taxon>
        <taxon>Eucarida</taxon>
        <taxon>Decapoda</taxon>
        <taxon>Pleocyemata</taxon>
        <taxon>Anomura</taxon>
        <taxon>Galatheoidea</taxon>
        <taxon>Porcellanidae</taxon>
        <taxon>Petrolisthes</taxon>
    </lineage>
</organism>
<evidence type="ECO:0000256" key="1">
    <source>
        <dbReference type="SAM" id="MobiDB-lite"/>
    </source>
</evidence>
<evidence type="ECO:0000313" key="2">
    <source>
        <dbReference type="EMBL" id="KAK4293283.1"/>
    </source>
</evidence>
<keyword evidence="3" id="KW-1185">Reference proteome</keyword>
<proteinExistence type="predicted"/>
<feature type="compositionally biased region" description="Low complexity" evidence="1">
    <location>
        <begin position="102"/>
        <end position="117"/>
    </location>
</feature>
<accession>A0AAE1TPK9</accession>
<feature type="region of interest" description="Disordered" evidence="1">
    <location>
        <begin position="15"/>
        <end position="117"/>
    </location>
</feature>
<name>A0AAE1TPK9_9EUCA</name>
<comment type="caution">
    <text evidence="2">The sequence shown here is derived from an EMBL/GenBank/DDBJ whole genome shotgun (WGS) entry which is preliminary data.</text>
</comment>
<feature type="compositionally biased region" description="Polar residues" evidence="1">
    <location>
        <begin position="86"/>
        <end position="101"/>
    </location>
</feature>
<dbReference type="AlphaFoldDB" id="A0AAE1TPK9"/>
<gene>
    <name evidence="2" type="ORF">Pmani_034002</name>
</gene>